<sequence length="301" mass="34414">MTDVTLHLSEATALAHAMLSTIASDAGIRLLSIKGPSADHHGLREPRVASDADVWVEPARFDDLCRLVEARGWHLRVGRETPSLLPQHSRTFIHESWPCDLDIHWMFPGFFADPETAFDTVWGRRESMSVAHTEVLIPSRAAAAVIGMLHSLRNAQLVRHNSEGARIREIVTREMVESDRTEFYEVARAGGAVWVLRDVISTAGVGEVVSDLTDDEKRRWDLYQSYVEDGSAVSWWMHLKTTPWRNKGTILMRAVWVARADIPRNDPTVLPDRVEALRYQKDRWARGARAMRRYFRLSRRR</sequence>
<evidence type="ECO:0000313" key="1">
    <source>
        <dbReference type="EMBL" id="XBX80144.1"/>
    </source>
</evidence>
<organism evidence="1">
    <name type="scientific">Microbacterium sp. A8/3-1</name>
    <dbReference type="NCBI Taxonomy" id="3160749"/>
    <lineage>
        <taxon>Bacteria</taxon>
        <taxon>Bacillati</taxon>
        <taxon>Actinomycetota</taxon>
        <taxon>Actinomycetes</taxon>
        <taxon>Micrococcales</taxon>
        <taxon>Microbacteriaceae</taxon>
        <taxon>Microbacterium</taxon>
    </lineage>
</organism>
<dbReference type="AlphaFoldDB" id="A0AAU7W117"/>
<gene>
    <name evidence="1" type="ORF">ABS642_08660</name>
</gene>
<dbReference type="EMBL" id="CP158357">
    <property type="protein sequence ID" value="XBX80144.1"/>
    <property type="molecule type" value="Genomic_DNA"/>
</dbReference>
<proteinExistence type="predicted"/>
<dbReference type="RefSeq" id="WP_350353002.1">
    <property type="nucleotide sequence ID" value="NZ_CP158357.1"/>
</dbReference>
<reference evidence="1" key="1">
    <citation type="submission" date="2024-06" db="EMBL/GenBank/DDBJ databases">
        <title>Draft genome sequence of Microbacterium sp. strain A8/3-1, isolated from Oxytropis tragacanthoides Fisch. ex DC. Root nodules in the Altai region of Russia.</title>
        <authorList>
            <person name="Sazanova A."/>
            <person name="Guro P."/>
            <person name="Kuznetsova I."/>
            <person name="Belimov A."/>
            <person name="Safronova V."/>
        </authorList>
    </citation>
    <scope>NUCLEOTIDE SEQUENCE</scope>
    <source>
        <strain evidence="1">A8/3-1</strain>
    </source>
</reference>
<protein>
    <recommendedName>
        <fullName evidence="2">Nucleotidyltransferase-like protein</fullName>
    </recommendedName>
</protein>
<evidence type="ECO:0008006" key="2">
    <source>
        <dbReference type="Google" id="ProtNLM"/>
    </source>
</evidence>
<name>A0AAU7W117_9MICO</name>
<accession>A0AAU7W117</accession>